<dbReference type="PANTHER" id="PTHR37486:SF1">
    <property type="entry name" value="STRINGENT STARVATION PROTEIN B"/>
    <property type="match status" value="1"/>
</dbReference>
<name>A0A1H7LNG9_9GAMM</name>
<dbReference type="GO" id="GO:0005840">
    <property type="term" value="C:ribosome"/>
    <property type="evidence" value="ECO:0007669"/>
    <property type="project" value="TreeGrafter"/>
</dbReference>
<evidence type="ECO:0000313" key="3">
    <source>
        <dbReference type="Proteomes" id="UP000185766"/>
    </source>
</evidence>
<reference evidence="2 3" key="1">
    <citation type="submission" date="2016-10" db="EMBL/GenBank/DDBJ databases">
        <authorList>
            <person name="de Groot N.N."/>
        </authorList>
    </citation>
    <scope>NUCLEOTIDE SEQUENCE [LARGE SCALE GENOMIC DNA]</scope>
    <source>
        <strain evidence="2 3">JCM 19513</strain>
    </source>
</reference>
<dbReference type="SUPFAM" id="SSF101738">
    <property type="entry name" value="SspB-like"/>
    <property type="match status" value="1"/>
</dbReference>
<dbReference type="InterPro" id="IPR036760">
    <property type="entry name" value="SspB-like_sf"/>
</dbReference>
<keyword evidence="3" id="KW-1185">Reference proteome</keyword>
<accession>A0A1H7LNG9</accession>
<proteinExistence type="predicted"/>
<dbReference type="Gene3D" id="2.30.30.220">
    <property type="entry name" value="SspB-like"/>
    <property type="match status" value="1"/>
</dbReference>
<dbReference type="NCBIfam" id="NF008764">
    <property type="entry name" value="PRK11798.1-4"/>
    <property type="match status" value="1"/>
</dbReference>
<evidence type="ECO:0000256" key="1">
    <source>
        <dbReference type="SAM" id="MobiDB-lite"/>
    </source>
</evidence>
<dbReference type="STRING" id="1429083.GCA_001885685_00490"/>
<dbReference type="PIRSF" id="PIRSF005276">
    <property type="entry name" value="SspB"/>
    <property type="match status" value="1"/>
</dbReference>
<evidence type="ECO:0000313" key="2">
    <source>
        <dbReference type="EMBL" id="SEL00460.1"/>
    </source>
</evidence>
<dbReference type="NCBIfam" id="NF008769">
    <property type="entry name" value="PRK11798.2-5"/>
    <property type="match status" value="1"/>
</dbReference>
<sequence>MSEMTSSRPYMLRALYEWILDNQATPHILVNAQWPNTEVPRAYVNDGQIVLNLAPSAIRNLFMDNQWVTFDGRFGGQAHALRIPVEAVMAIYARENGQGMVFDLEPAQPEQLADAEAEPVDDNGPDDDGPSGGGRPRLRVVK</sequence>
<feature type="region of interest" description="Disordered" evidence="1">
    <location>
        <begin position="103"/>
        <end position="142"/>
    </location>
</feature>
<dbReference type="GO" id="GO:0045732">
    <property type="term" value="P:positive regulation of protein catabolic process"/>
    <property type="evidence" value="ECO:0007669"/>
    <property type="project" value="TreeGrafter"/>
</dbReference>
<dbReference type="Proteomes" id="UP000185766">
    <property type="component" value="Unassembled WGS sequence"/>
</dbReference>
<dbReference type="Pfam" id="PF04386">
    <property type="entry name" value="SspB"/>
    <property type="match status" value="1"/>
</dbReference>
<dbReference type="InterPro" id="IPR007481">
    <property type="entry name" value="SspB"/>
</dbReference>
<gene>
    <name evidence="2" type="ORF">SAMN05216214_10774</name>
</gene>
<protein>
    <submittedName>
        <fullName evidence="2">Stringent starvation protein B</fullName>
    </submittedName>
</protein>
<dbReference type="AlphaFoldDB" id="A0A1H7LNG9"/>
<organism evidence="2 3">
    <name type="scientific">Atopomonas hussainii</name>
    <dbReference type="NCBI Taxonomy" id="1429083"/>
    <lineage>
        <taxon>Bacteria</taxon>
        <taxon>Pseudomonadati</taxon>
        <taxon>Pseudomonadota</taxon>
        <taxon>Gammaproteobacteria</taxon>
        <taxon>Pseudomonadales</taxon>
        <taxon>Pseudomonadaceae</taxon>
        <taxon>Atopomonas</taxon>
    </lineage>
</organism>
<feature type="compositionally biased region" description="Acidic residues" evidence="1">
    <location>
        <begin position="113"/>
        <end position="129"/>
    </location>
</feature>
<dbReference type="EMBL" id="FOAS01000007">
    <property type="protein sequence ID" value="SEL00460.1"/>
    <property type="molecule type" value="Genomic_DNA"/>
</dbReference>
<dbReference type="GO" id="GO:0005829">
    <property type="term" value="C:cytosol"/>
    <property type="evidence" value="ECO:0007669"/>
    <property type="project" value="TreeGrafter"/>
</dbReference>
<dbReference type="PANTHER" id="PTHR37486">
    <property type="entry name" value="STRINGENT STARVATION PROTEIN B"/>
    <property type="match status" value="1"/>
</dbReference>